<comment type="caution">
    <text evidence="11">The sequence shown here is derived from an EMBL/GenBank/DDBJ whole genome shotgun (WGS) entry which is preliminary data.</text>
</comment>
<dbReference type="GO" id="GO:0005737">
    <property type="term" value="C:cytoplasm"/>
    <property type="evidence" value="ECO:0007669"/>
    <property type="project" value="TreeGrafter"/>
</dbReference>
<evidence type="ECO:0000256" key="4">
    <source>
        <dbReference type="ARBA" id="ARBA00020720"/>
    </source>
</evidence>
<keyword evidence="7" id="KW-0418">Kinase</keyword>
<feature type="domain" description="MOFRL" evidence="9">
    <location>
        <begin position="389"/>
        <end position="499"/>
    </location>
</feature>
<comment type="catalytic activity">
    <reaction evidence="1">
        <text>(R)-glycerate + ATP = (2R)-3-phosphoglycerate + ADP + H(+)</text>
        <dbReference type="Rhea" id="RHEA:23516"/>
        <dbReference type="ChEBI" id="CHEBI:15378"/>
        <dbReference type="ChEBI" id="CHEBI:16659"/>
        <dbReference type="ChEBI" id="CHEBI:30616"/>
        <dbReference type="ChEBI" id="CHEBI:58272"/>
        <dbReference type="ChEBI" id="CHEBI:456216"/>
        <dbReference type="EC" id="2.7.1.31"/>
    </reaction>
</comment>
<evidence type="ECO:0000256" key="8">
    <source>
        <dbReference type="ARBA" id="ARBA00022840"/>
    </source>
</evidence>
<gene>
    <name evidence="11" type="ORF">AFUS01_LOCUS17600</name>
</gene>
<dbReference type="PANTHER" id="PTHR12227">
    <property type="entry name" value="GLYCERATE KINASE"/>
    <property type="match status" value="1"/>
</dbReference>
<dbReference type="InterPro" id="IPR007835">
    <property type="entry name" value="MOFRL"/>
</dbReference>
<evidence type="ECO:0000256" key="7">
    <source>
        <dbReference type="ARBA" id="ARBA00022777"/>
    </source>
</evidence>
<name>A0A8J2KMX8_9HEXA</name>
<dbReference type="EMBL" id="CAJVCH010169489">
    <property type="protein sequence ID" value="CAG7728845.1"/>
    <property type="molecule type" value="Genomic_DNA"/>
</dbReference>
<reference evidence="11" key="1">
    <citation type="submission" date="2021-06" db="EMBL/GenBank/DDBJ databases">
        <authorList>
            <person name="Hodson N. C."/>
            <person name="Mongue J. A."/>
            <person name="Jaron S. K."/>
        </authorList>
    </citation>
    <scope>NUCLEOTIDE SEQUENCE</scope>
</reference>
<evidence type="ECO:0000313" key="12">
    <source>
        <dbReference type="Proteomes" id="UP000708208"/>
    </source>
</evidence>
<evidence type="ECO:0000256" key="6">
    <source>
        <dbReference type="ARBA" id="ARBA00022741"/>
    </source>
</evidence>
<dbReference type="EC" id="2.7.1.31" evidence="3"/>
<proteinExistence type="inferred from homology"/>
<evidence type="ECO:0000259" key="9">
    <source>
        <dbReference type="Pfam" id="PF05161"/>
    </source>
</evidence>
<accession>A0A8J2KMX8</accession>
<dbReference type="FunFam" id="3.40.50.10180:FF:000001">
    <property type="entry name" value="Glycerate kinase"/>
    <property type="match status" value="1"/>
</dbReference>
<keyword evidence="5" id="KW-0808">Transferase</keyword>
<evidence type="ECO:0000313" key="11">
    <source>
        <dbReference type="EMBL" id="CAG7728845.1"/>
    </source>
</evidence>
<evidence type="ECO:0000256" key="3">
    <source>
        <dbReference type="ARBA" id="ARBA00012101"/>
    </source>
</evidence>
<feature type="domain" description="MOFRL-associated" evidence="10">
    <location>
        <begin position="35"/>
        <end position="275"/>
    </location>
</feature>
<dbReference type="InterPro" id="IPR039760">
    <property type="entry name" value="MOFRL_protein"/>
</dbReference>
<evidence type="ECO:0000259" key="10">
    <source>
        <dbReference type="Pfam" id="PF13660"/>
    </source>
</evidence>
<keyword evidence="6" id="KW-0547">Nucleotide-binding</keyword>
<dbReference type="GO" id="GO:0005524">
    <property type="term" value="F:ATP binding"/>
    <property type="evidence" value="ECO:0007669"/>
    <property type="project" value="UniProtKB-KW"/>
</dbReference>
<dbReference type="GO" id="GO:0008887">
    <property type="term" value="F:glycerate kinase activity"/>
    <property type="evidence" value="ECO:0007669"/>
    <property type="project" value="UniProtKB-EC"/>
</dbReference>
<dbReference type="Pfam" id="PF05161">
    <property type="entry name" value="MOFRL"/>
    <property type="match status" value="1"/>
</dbReference>
<dbReference type="Proteomes" id="UP000708208">
    <property type="component" value="Unassembled WGS sequence"/>
</dbReference>
<organism evidence="11 12">
    <name type="scientific">Allacma fusca</name>
    <dbReference type="NCBI Taxonomy" id="39272"/>
    <lineage>
        <taxon>Eukaryota</taxon>
        <taxon>Metazoa</taxon>
        <taxon>Ecdysozoa</taxon>
        <taxon>Arthropoda</taxon>
        <taxon>Hexapoda</taxon>
        <taxon>Collembola</taxon>
        <taxon>Symphypleona</taxon>
        <taxon>Sminthuridae</taxon>
        <taxon>Allacma</taxon>
    </lineage>
</organism>
<keyword evidence="8" id="KW-0067">ATP-binding</keyword>
<comment type="similarity">
    <text evidence="2">Belongs to the glycerate kinase type-2 family.</text>
</comment>
<evidence type="ECO:0000256" key="2">
    <source>
        <dbReference type="ARBA" id="ARBA00005393"/>
    </source>
</evidence>
<dbReference type="OrthoDB" id="44918at2759"/>
<dbReference type="InterPro" id="IPR025286">
    <property type="entry name" value="MOFRL_assoc_dom"/>
</dbReference>
<keyword evidence="12" id="KW-1185">Reference proteome</keyword>
<sequence>MRTSLVKLYHRPLKFLKFRNMGTYRNTLNLQEEDARKIFLAGVNSVIPSELVRSKVRRRDNILTIVGTENVSLDQFTSVNVVGFGKAVLPMAEEMIDILQGRLNRCIVSVPEGTRESSLPAVEINRGAKDNIPDENAASAANKIVQLVESCKETDLLIVLISGGGSALLPAPKPPITIEEKGRVIKALSRSGATINELNTVRRKLSLVKGGGLVQICKSKKIISLILSDVLGDPLNVIASGPTVQNTDDAQDALNVVNKYIGDLSSLPESVQNVLHEDVGVQRDFSGVQNFIIGNNTIALQQASVVARELKYEPLIVTSRLEGEARLIGEKLAVLASLIGDETIHRDKIGFLIKELHLREFDTGTCIRKYMQEFLNNLIDARRQRRDLCLLLGGETTVKVIGNGIGGRNQELALSAACQLHHLKPKSGITILSAGTDGIDGPCDMAGAVVNSLLVQEAIAQTISPADFLDNNDTYNFYKQVFSGHNHVHTGHTGTNVCDIILILISHKVSHCTKSRI</sequence>
<dbReference type="AlphaFoldDB" id="A0A8J2KMX8"/>
<protein>
    <recommendedName>
        <fullName evidence="4">Glycerate kinase</fullName>
        <ecNumber evidence="3">2.7.1.31</ecNumber>
    </recommendedName>
</protein>
<dbReference type="Pfam" id="PF13660">
    <property type="entry name" value="DUF4147"/>
    <property type="match status" value="1"/>
</dbReference>
<dbReference type="PANTHER" id="PTHR12227:SF0">
    <property type="entry name" value="GLYCERATE KINASE"/>
    <property type="match status" value="1"/>
</dbReference>
<evidence type="ECO:0000256" key="1">
    <source>
        <dbReference type="ARBA" id="ARBA00000694"/>
    </source>
</evidence>
<evidence type="ECO:0000256" key="5">
    <source>
        <dbReference type="ARBA" id="ARBA00022679"/>
    </source>
</evidence>